<dbReference type="Gene3D" id="3.80.10.10">
    <property type="entry name" value="Ribonuclease Inhibitor"/>
    <property type="match status" value="1"/>
</dbReference>
<feature type="non-terminal residue" evidence="1">
    <location>
        <position position="259"/>
    </location>
</feature>
<accession>A0A6G3XE40</accession>
<evidence type="ECO:0000313" key="1">
    <source>
        <dbReference type="EMBL" id="NEE16011.1"/>
    </source>
</evidence>
<keyword evidence="1" id="KW-0547">Nucleotide-binding</keyword>
<dbReference type="AlphaFoldDB" id="A0A6G3XE40"/>
<organism evidence="1">
    <name type="scientific">Streptomyces sp. SID7499</name>
    <dbReference type="NCBI Taxonomy" id="2706086"/>
    <lineage>
        <taxon>Bacteria</taxon>
        <taxon>Bacillati</taxon>
        <taxon>Actinomycetota</taxon>
        <taxon>Actinomycetes</taxon>
        <taxon>Kitasatosporales</taxon>
        <taxon>Streptomycetaceae</taxon>
        <taxon>Streptomyces</taxon>
    </lineage>
</organism>
<proteinExistence type="predicted"/>
<protein>
    <submittedName>
        <fullName evidence="1">ATP-binding protein</fullName>
    </submittedName>
</protein>
<dbReference type="SUPFAM" id="SSF52058">
    <property type="entry name" value="L domain-like"/>
    <property type="match status" value="1"/>
</dbReference>
<sequence length="259" mass="28374">MRFAYEWESFPPEEYAIEVLARCDLAAVFLIVSDRRRLAALRHLPDLQYLRLEVDAPDAEIRAALEGKRPVHLVLDGIASLTDLSCLLPVAPTLRYLKIDNCPGLRDLAALRELTSLTTLCLDLSGLPTTQAIAADLPAALGSLELTGLAADRLSDIAPHPPVEDLALMARRPLVLDALDAWPSLAALEVSELNDWNEALTALAAFPQIIELTFHAFPWQNPPTDAPALPAIEELRLQAPRDGRVLDVVRPLFPGVTHL</sequence>
<feature type="non-terminal residue" evidence="1">
    <location>
        <position position="1"/>
    </location>
</feature>
<dbReference type="EMBL" id="JAAGMN010005898">
    <property type="protein sequence ID" value="NEE16011.1"/>
    <property type="molecule type" value="Genomic_DNA"/>
</dbReference>
<gene>
    <name evidence="1" type="ORF">G3M58_57285</name>
</gene>
<dbReference type="InterPro" id="IPR032675">
    <property type="entry name" value="LRR_dom_sf"/>
</dbReference>
<comment type="caution">
    <text evidence="1">The sequence shown here is derived from an EMBL/GenBank/DDBJ whole genome shotgun (WGS) entry which is preliminary data.</text>
</comment>
<name>A0A6G3XE40_9ACTN</name>
<reference evidence="1" key="1">
    <citation type="submission" date="2020-01" db="EMBL/GenBank/DDBJ databases">
        <title>Insect and environment-associated Actinomycetes.</title>
        <authorList>
            <person name="Currrie C."/>
            <person name="Chevrette M."/>
            <person name="Carlson C."/>
            <person name="Stubbendieck R."/>
            <person name="Wendt-Pienkowski E."/>
        </authorList>
    </citation>
    <scope>NUCLEOTIDE SEQUENCE</scope>
    <source>
        <strain evidence="1">SID7499</strain>
    </source>
</reference>
<keyword evidence="1" id="KW-0067">ATP-binding</keyword>
<dbReference type="GO" id="GO:0005524">
    <property type="term" value="F:ATP binding"/>
    <property type="evidence" value="ECO:0007669"/>
    <property type="project" value="UniProtKB-KW"/>
</dbReference>